<keyword evidence="1" id="KW-1133">Transmembrane helix</keyword>
<organism evidence="2">
    <name type="scientific">Marseillevirus LCMAC101</name>
    <dbReference type="NCBI Taxonomy" id="2506602"/>
    <lineage>
        <taxon>Viruses</taxon>
        <taxon>Varidnaviria</taxon>
        <taxon>Bamfordvirae</taxon>
        <taxon>Nucleocytoviricota</taxon>
        <taxon>Megaviricetes</taxon>
        <taxon>Pimascovirales</taxon>
        <taxon>Pimascovirales incertae sedis</taxon>
        <taxon>Marseilleviridae</taxon>
    </lineage>
</organism>
<proteinExistence type="predicted"/>
<keyword evidence="1" id="KW-0812">Transmembrane</keyword>
<keyword evidence="1" id="KW-0472">Membrane</keyword>
<accession>A0A481YRA2</accession>
<protein>
    <submittedName>
        <fullName evidence="2">Uncharacterized protein</fullName>
    </submittedName>
</protein>
<sequence length="86" mass="9729">MAVKDVIIGILAAYVVIDLMLAHMRQPPFPCVLQKVFENIRDQDVLIITIVGVLIGVAIWYLSKMSRTEPFSSIVGRNKIEKEEDE</sequence>
<feature type="transmembrane region" description="Helical" evidence="1">
    <location>
        <begin position="6"/>
        <end position="24"/>
    </location>
</feature>
<dbReference type="EMBL" id="MK500327">
    <property type="protein sequence ID" value="QBK85437.1"/>
    <property type="molecule type" value="Genomic_DNA"/>
</dbReference>
<feature type="transmembrane region" description="Helical" evidence="1">
    <location>
        <begin position="45"/>
        <end position="63"/>
    </location>
</feature>
<reference evidence="2" key="1">
    <citation type="journal article" date="2019" name="MBio">
        <title>Virus Genomes from Deep Sea Sediments Expand the Ocean Megavirome and Support Independent Origins of Viral Gigantism.</title>
        <authorList>
            <person name="Backstrom D."/>
            <person name="Yutin N."/>
            <person name="Jorgensen S.L."/>
            <person name="Dharamshi J."/>
            <person name="Homa F."/>
            <person name="Zaremba-Niedwiedzka K."/>
            <person name="Spang A."/>
            <person name="Wolf Y.I."/>
            <person name="Koonin E.V."/>
            <person name="Ettema T.J."/>
        </authorList>
    </citation>
    <scope>NUCLEOTIDE SEQUENCE</scope>
</reference>
<evidence type="ECO:0000256" key="1">
    <source>
        <dbReference type="SAM" id="Phobius"/>
    </source>
</evidence>
<evidence type="ECO:0000313" key="2">
    <source>
        <dbReference type="EMBL" id="QBK85437.1"/>
    </source>
</evidence>
<name>A0A481YRA2_9VIRU</name>
<gene>
    <name evidence="2" type="ORF">LCMAC101_00240</name>
</gene>